<name>A0A0G0TRW4_9BACT</name>
<gene>
    <name evidence="1" type="ORF">UU24_C0003G0029</name>
</gene>
<dbReference type="EMBL" id="LBZW01000003">
    <property type="protein sequence ID" value="KKR79739.1"/>
    <property type="molecule type" value="Genomic_DNA"/>
</dbReference>
<reference evidence="1 2" key="1">
    <citation type="journal article" date="2015" name="Nature">
        <title>rRNA introns, odd ribosomes, and small enigmatic genomes across a large radiation of phyla.</title>
        <authorList>
            <person name="Brown C.T."/>
            <person name="Hug L.A."/>
            <person name="Thomas B.C."/>
            <person name="Sharon I."/>
            <person name="Castelle C.J."/>
            <person name="Singh A."/>
            <person name="Wilkins M.J."/>
            <person name="Williams K.H."/>
            <person name="Banfield J.F."/>
        </authorList>
    </citation>
    <scope>NUCLEOTIDE SEQUENCE [LARGE SCALE GENOMIC DNA]</scope>
</reference>
<sequence length="48" mass="5552">FEKENRELFAHPREVWWCSLGLNLGAEIDGKNDSFEKPEIVSAFKNSL</sequence>
<evidence type="ECO:0000313" key="1">
    <source>
        <dbReference type="EMBL" id="KKR79739.1"/>
    </source>
</evidence>
<accession>A0A0G0TRW4</accession>
<dbReference type="AlphaFoldDB" id="A0A0G0TRW4"/>
<evidence type="ECO:0000313" key="2">
    <source>
        <dbReference type="Proteomes" id="UP000034749"/>
    </source>
</evidence>
<feature type="non-terminal residue" evidence="1">
    <location>
        <position position="1"/>
    </location>
</feature>
<dbReference type="Proteomes" id="UP000034749">
    <property type="component" value="Unassembled WGS sequence"/>
</dbReference>
<organism evidence="1 2">
    <name type="scientific">Candidatus Nomurabacteria bacterium GW2011_GWA2_40_9</name>
    <dbReference type="NCBI Taxonomy" id="1618734"/>
    <lineage>
        <taxon>Bacteria</taxon>
        <taxon>Candidatus Nomuraibacteriota</taxon>
    </lineage>
</organism>
<comment type="caution">
    <text evidence="1">The sequence shown here is derived from an EMBL/GenBank/DDBJ whole genome shotgun (WGS) entry which is preliminary data.</text>
</comment>
<protein>
    <submittedName>
        <fullName evidence="1">Uncharacterized protein</fullName>
    </submittedName>
</protein>
<proteinExistence type="predicted"/>